<accession>A0AAP7DH85</accession>
<name>A0AAP7DH85_PAEAL</name>
<protein>
    <submittedName>
        <fullName evidence="1">Uncharacterized protein</fullName>
    </submittedName>
</protein>
<sequence>MPYEAKTNWKYDDTVTEKDLNRIEQGLKDAHVAEYKDITLQPGVQIVDVPEDTPFRMGEIRGRTLINLLGQAGKCDDPEAFYKIKDDMDVLIDTTNKAEGTGSLLLVSRADNTGYLGVERQIKVSPNGYYVVVAMARNITAAHLRLQVAGNPFKATDTTSYGAFEPLAIPFTPSELGVTDQAAIQLWIKTDTTNTGGSFDAVRVYEITKTEYNAIDSMTAEQVAARYPYIDSMTNVTNPYAITTNGNLLPPFTEWGESAQLAMPVSSPYEIKLRKTSSNEFATKTTSLSLPPNTAFTFIVEVDADFSASGTYGAYLNVFSEDGNGTGTSIELKTTAYRNTSGTFSICSDFTVPSNSNRVRVLVGIDAQSTGNFIFKNPMLIPGDKPQPFTPESCSMWAAECQLASNPVDGSNADVLFSGEDGLPYVLEKWNKVVLDGSLKWEHDNAATYKGFKRIRVPVASGVPYSQYVVKFDGKILPNIDEGVNWETVDLSQLYKNEHLYLSVSNVDSGWGDAYTPTGDEIKAYFFGWRMNVFAGGYDSIYNGSGVKEWHRIDVSTGKPIANTGVTTTPTSSYQGYKPYRLQYLKTKPTAEPINIYESGLTLLKGWNMVEVDSGVAIREKADPRGDSMNMYLHSRGHGNRLKYLVGGIYSVYRNGRLDGEWTTYDTSMSIDYGVKDAQCPLNSYDPTAIYHVTYTMLDQTLTAPIKGSIATNLRSALTEVVQWAGDAERRLSVVETKKAEKDTKLQFIKPTLLNDWKLFGESGRPEAGYCRDRDGFVYLTGVITGGTIGVTGKPAFVLPVGYRPKRLLSKIAITTSSSNAAVDITADGGVYIITGDNYFIALDTISPFFAEQ</sequence>
<proteinExistence type="predicted"/>
<dbReference type="EMBL" id="JABFOR010000006">
    <property type="protein sequence ID" value="NOJ70312.1"/>
    <property type="molecule type" value="Genomic_DNA"/>
</dbReference>
<dbReference type="AlphaFoldDB" id="A0AAP7DH85"/>
<evidence type="ECO:0000313" key="1">
    <source>
        <dbReference type="EMBL" id="NOJ70312.1"/>
    </source>
</evidence>
<dbReference type="Proteomes" id="UP000552038">
    <property type="component" value="Unassembled WGS sequence"/>
</dbReference>
<comment type="caution">
    <text evidence="1">The sequence shown here is derived from an EMBL/GenBank/DDBJ whole genome shotgun (WGS) entry which is preliminary data.</text>
</comment>
<reference evidence="1 2" key="1">
    <citation type="submission" date="2020-05" db="EMBL/GenBank/DDBJ databases">
        <title>Whole genome sequencing and identification of novel metabolites from Paenibacillus alvei strain JR949.</title>
        <authorList>
            <person name="Rajendhran J."/>
            <person name="Sree Pranav P."/>
            <person name="Mahalakshmi B."/>
            <person name="Karthikeyan R."/>
        </authorList>
    </citation>
    <scope>NUCLEOTIDE SEQUENCE [LARGE SCALE GENOMIC DNA]</scope>
    <source>
        <strain evidence="1 2">JR949</strain>
    </source>
</reference>
<evidence type="ECO:0000313" key="2">
    <source>
        <dbReference type="Proteomes" id="UP000552038"/>
    </source>
</evidence>
<organism evidence="1 2">
    <name type="scientific">Paenibacillus alvei</name>
    <name type="common">Bacillus alvei</name>
    <dbReference type="NCBI Taxonomy" id="44250"/>
    <lineage>
        <taxon>Bacteria</taxon>
        <taxon>Bacillati</taxon>
        <taxon>Bacillota</taxon>
        <taxon>Bacilli</taxon>
        <taxon>Bacillales</taxon>
        <taxon>Paenibacillaceae</taxon>
        <taxon>Paenibacillus</taxon>
    </lineage>
</organism>
<dbReference type="RefSeq" id="WP_171415795.1">
    <property type="nucleotide sequence ID" value="NZ_JABFOR010000006.1"/>
</dbReference>
<gene>
    <name evidence="1" type="ORF">HMI46_07070</name>
</gene>